<organism evidence="2 3">
    <name type="scientific">Phyllotreta striolata</name>
    <name type="common">Striped flea beetle</name>
    <name type="synonym">Crioceris striolata</name>
    <dbReference type="NCBI Taxonomy" id="444603"/>
    <lineage>
        <taxon>Eukaryota</taxon>
        <taxon>Metazoa</taxon>
        <taxon>Ecdysozoa</taxon>
        <taxon>Arthropoda</taxon>
        <taxon>Hexapoda</taxon>
        <taxon>Insecta</taxon>
        <taxon>Pterygota</taxon>
        <taxon>Neoptera</taxon>
        <taxon>Endopterygota</taxon>
        <taxon>Coleoptera</taxon>
        <taxon>Polyphaga</taxon>
        <taxon>Cucujiformia</taxon>
        <taxon>Chrysomeloidea</taxon>
        <taxon>Chrysomelidae</taxon>
        <taxon>Galerucinae</taxon>
        <taxon>Alticini</taxon>
        <taxon>Phyllotreta</taxon>
    </lineage>
</organism>
<feature type="transmembrane region" description="Helical" evidence="1">
    <location>
        <begin position="45"/>
        <end position="66"/>
    </location>
</feature>
<protein>
    <submittedName>
        <fullName evidence="2">Uncharacterized protein</fullName>
    </submittedName>
</protein>
<name>A0A9N9XPG8_PHYSR</name>
<dbReference type="AlphaFoldDB" id="A0A9N9XPG8"/>
<keyword evidence="1" id="KW-0812">Transmembrane</keyword>
<sequence>MALIKNCLCCSVAIASGFFAAYLLIAYLIAFAFELLWIIESEAALPNAAILLCAGYFTMALFAAMLIHGLATKTTVCLLGWMLSVMLLTFPEAGLVIYMSIQYWRIESMLGVTELSCWLIRIVVNLVEIILIHSLHSAWKHEQLVHKRLRDLNLMNVAVPAENAPPLNSQYYHNNGYEHSMEHIEGYNSMPDIWNAIPMFSYGMYSTSEFNASIFVPNNSIGKRAQSMMDLRLLEEHAIFGEKPAGEVPAAPKLSKCASLDALNGENRVIRNCTGFYARPIEDYGVPIYYGPLDGPDFLVYKKRLDKSSSRNSLSNTTNTSADDVHKYRDIAL</sequence>
<evidence type="ECO:0000313" key="3">
    <source>
        <dbReference type="Proteomes" id="UP001153712"/>
    </source>
</evidence>
<dbReference type="OrthoDB" id="6339047at2759"/>
<evidence type="ECO:0000256" key="1">
    <source>
        <dbReference type="SAM" id="Phobius"/>
    </source>
</evidence>
<proteinExistence type="predicted"/>
<evidence type="ECO:0000313" key="2">
    <source>
        <dbReference type="EMBL" id="CAG9862209.1"/>
    </source>
</evidence>
<feature type="transmembrane region" description="Helical" evidence="1">
    <location>
        <begin position="12"/>
        <end position="39"/>
    </location>
</feature>
<reference evidence="2" key="1">
    <citation type="submission" date="2022-01" db="EMBL/GenBank/DDBJ databases">
        <authorList>
            <person name="King R."/>
        </authorList>
    </citation>
    <scope>NUCLEOTIDE SEQUENCE</scope>
</reference>
<gene>
    <name evidence="2" type="ORF">PHYEVI_LOCUS8529</name>
</gene>
<feature type="transmembrane region" description="Helical" evidence="1">
    <location>
        <begin position="78"/>
        <end position="98"/>
    </location>
</feature>
<dbReference type="EMBL" id="OU900098">
    <property type="protein sequence ID" value="CAG9862209.1"/>
    <property type="molecule type" value="Genomic_DNA"/>
</dbReference>
<keyword evidence="1" id="KW-0472">Membrane</keyword>
<accession>A0A9N9XPG8</accession>
<keyword evidence="1" id="KW-1133">Transmembrane helix</keyword>
<dbReference type="Proteomes" id="UP001153712">
    <property type="component" value="Chromosome 5"/>
</dbReference>
<keyword evidence="3" id="KW-1185">Reference proteome</keyword>